<evidence type="ECO:0000313" key="6">
    <source>
        <dbReference type="Proteomes" id="UP000518288"/>
    </source>
</evidence>
<dbReference type="InterPro" id="IPR000424">
    <property type="entry name" value="Primosome_PriB/ssb"/>
</dbReference>
<protein>
    <recommendedName>
        <fullName evidence="4">Replication restart protein PriB</fullName>
    </recommendedName>
</protein>
<comment type="function">
    <text evidence="4">Involved in the restart of stalled replication forks, which reloads the replicative helicase on sites other than the origin of replication; the PriA-PriB pathway is the major replication restart pathway. During primosome assembly it facilitates complex formation between PriA and DnaT on DNA; stabilizes PriA on DNA. Stimulates the DNA unwinding activity of PriA helicase.</text>
</comment>
<keyword evidence="1 4" id="KW-0639">Primosome</keyword>
<dbReference type="Gene3D" id="2.40.50.140">
    <property type="entry name" value="Nucleic acid-binding proteins"/>
    <property type="match status" value="1"/>
</dbReference>
<dbReference type="InterPro" id="IPR023646">
    <property type="entry name" value="Prisomal_replication_PriB"/>
</dbReference>
<dbReference type="GO" id="GO:0003697">
    <property type="term" value="F:single-stranded DNA binding"/>
    <property type="evidence" value="ECO:0007669"/>
    <property type="project" value="UniProtKB-UniRule"/>
</dbReference>
<dbReference type="GO" id="GO:0006269">
    <property type="term" value="P:DNA replication, synthesis of primer"/>
    <property type="evidence" value="ECO:0007669"/>
    <property type="project" value="UniProtKB-KW"/>
</dbReference>
<accession>A0A7Y9UL62</accession>
<evidence type="ECO:0000256" key="4">
    <source>
        <dbReference type="HAMAP-Rule" id="MF_00720"/>
    </source>
</evidence>
<dbReference type="InterPro" id="IPR012340">
    <property type="entry name" value="NA-bd_OB-fold"/>
</dbReference>
<dbReference type="EMBL" id="JACCFH010000001">
    <property type="protein sequence ID" value="NYG34440.1"/>
    <property type="molecule type" value="Genomic_DNA"/>
</dbReference>
<evidence type="ECO:0000256" key="1">
    <source>
        <dbReference type="ARBA" id="ARBA00022515"/>
    </source>
</evidence>
<dbReference type="PROSITE" id="PS50935">
    <property type="entry name" value="SSB"/>
    <property type="match status" value="1"/>
</dbReference>
<dbReference type="Pfam" id="PF22657">
    <property type="entry name" value="SSB_1"/>
    <property type="match status" value="1"/>
</dbReference>
<keyword evidence="2 4" id="KW-0235">DNA replication</keyword>
<organism evidence="5 6">
    <name type="scientific">Sphaerotilus montanus</name>
    <dbReference type="NCBI Taxonomy" id="522889"/>
    <lineage>
        <taxon>Bacteria</taxon>
        <taxon>Pseudomonadati</taxon>
        <taxon>Pseudomonadota</taxon>
        <taxon>Betaproteobacteria</taxon>
        <taxon>Burkholderiales</taxon>
        <taxon>Sphaerotilaceae</taxon>
        <taxon>Sphaerotilus</taxon>
    </lineage>
</organism>
<dbReference type="GO" id="GO:1990077">
    <property type="term" value="C:primosome complex"/>
    <property type="evidence" value="ECO:0007669"/>
    <property type="project" value="UniProtKB-UniRule"/>
</dbReference>
<dbReference type="Proteomes" id="UP000518288">
    <property type="component" value="Unassembled WGS sequence"/>
</dbReference>
<keyword evidence="6" id="KW-1185">Reference proteome</keyword>
<dbReference type="RefSeq" id="WP_246332585.1">
    <property type="nucleotide sequence ID" value="NZ_JACCFH010000001.1"/>
</dbReference>
<dbReference type="AlphaFoldDB" id="A0A7Y9UL62"/>
<comment type="caution">
    <text evidence="5">The sequence shown here is derived from an EMBL/GenBank/DDBJ whole genome shotgun (WGS) entry which is preliminary data.</text>
</comment>
<evidence type="ECO:0000313" key="5">
    <source>
        <dbReference type="EMBL" id="NYG34440.1"/>
    </source>
</evidence>
<dbReference type="HAMAP" id="MF_00720">
    <property type="entry name" value="PriB"/>
    <property type="match status" value="1"/>
</dbReference>
<name>A0A7Y9UL62_9BURK</name>
<evidence type="ECO:0000256" key="3">
    <source>
        <dbReference type="ARBA" id="ARBA00023125"/>
    </source>
</evidence>
<dbReference type="NCBIfam" id="TIGR04418">
    <property type="entry name" value="PriB_gamma"/>
    <property type="match status" value="1"/>
</dbReference>
<evidence type="ECO:0000256" key="2">
    <source>
        <dbReference type="ARBA" id="ARBA00022705"/>
    </source>
</evidence>
<gene>
    <name evidence="4" type="primary">priB</name>
    <name evidence="5" type="ORF">BDD16_003426</name>
</gene>
<keyword evidence="3 4" id="KW-0238">DNA-binding</keyword>
<comment type="similarity">
    <text evidence="4">Belongs to the PriB family.</text>
</comment>
<reference evidence="5 6" key="1">
    <citation type="submission" date="2020-07" db="EMBL/GenBank/DDBJ databases">
        <title>Genomic Encyclopedia of Archaeal and Bacterial Type Strains, Phase II (KMG-II): from individual species to whole genera.</title>
        <authorList>
            <person name="Goeker M."/>
        </authorList>
    </citation>
    <scope>NUCLEOTIDE SEQUENCE [LARGE SCALE GENOMIC DNA]</scope>
    <source>
        <strain evidence="5 6">DSM 21226</strain>
    </source>
</reference>
<sequence length="112" mass="12094">MSADACHAPMVNQVLLAAQVVERAAMRYTPAGLPALDVRLAHASQIEHAGHPRQVSVEIHATALGDTARQLERLAVGESAVFHGFLGKQRSGRGVMFHIRQLDTRPNVPVLT</sequence>
<proteinExistence type="inferred from homology"/>
<dbReference type="SUPFAM" id="SSF50249">
    <property type="entry name" value="Nucleic acid-binding proteins"/>
    <property type="match status" value="1"/>
</dbReference>
<comment type="subunit">
    <text evidence="4">Homodimer. Interacts with PriA and DnaT. Component of the replication restart primosome. Primosome assembly occurs via a 'hand-off' mechanism. PriA binds to replication forks, subsequently PriB then DnaT bind; DnaT then displaces ssDNA to generate the helicase loading substrate.</text>
</comment>